<keyword evidence="2" id="KW-1185">Reference proteome</keyword>
<sequence>MAESRVVTIKGLKSSFRLFKNNVNLCYLKAHFI</sequence>
<protein>
    <submittedName>
        <fullName evidence="1">Uncharacterized protein</fullName>
    </submittedName>
</protein>
<comment type="caution">
    <text evidence="1">The sequence shown here is derived from an EMBL/GenBank/DDBJ whole genome shotgun (WGS) entry which is preliminary data.</text>
</comment>
<evidence type="ECO:0000313" key="2">
    <source>
        <dbReference type="Proteomes" id="UP000593568"/>
    </source>
</evidence>
<accession>A0A7J9DYP7</accession>
<dbReference type="EMBL" id="JABEZW010000005">
    <property type="protein sequence ID" value="MBA0765708.1"/>
    <property type="molecule type" value="Genomic_DNA"/>
</dbReference>
<organism evidence="1 2">
    <name type="scientific">Gossypium trilobum</name>
    <dbReference type="NCBI Taxonomy" id="34281"/>
    <lineage>
        <taxon>Eukaryota</taxon>
        <taxon>Viridiplantae</taxon>
        <taxon>Streptophyta</taxon>
        <taxon>Embryophyta</taxon>
        <taxon>Tracheophyta</taxon>
        <taxon>Spermatophyta</taxon>
        <taxon>Magnoliopsida</taxon>
        <taxon>eudicotyledons</taxon>
        <taxon>Gunneridae</taxon>
        <taxon>Pentapetalae</taxon>
        <taxon>rosids</taxon>
        <taxon>malvids</taxon>
        <taxon>Malvales</taxon>
        <taxon>Malvaceae</taxon>
        <taxon>Malvoideae</taxon>
        <taxon>Gossypium</taxon>
    </lineage>
</organism>
<dbReference type="Proteomes" id="UP000593568">
    <property type="component" value="Unassembled WGS sequence"/>
</dbReference>
<reference evidence="1 2" key="1">
    <citation type="journal article" date="2019" name="Genome Biol. Evol.">
        <title>Insights into the evolution of the New World diploid cottons (Gossypium, subgenus Houzingenia) based on genome sequencing.</title>
        <authorList>
            <person name="Grover C.E."/>
            <person name="Arick M.A. 2nd"/>
            <person name="Thrash A."/>
            <person name="Conover J.L."/>
            <person name="Sanders W.S."/>
            <person name="Peterson D.G."/>
            <person name="Frelichowski J.E."/>
            <person name="Scheffler J.A."/>
            <person name="Scheffler B.E."/>
            <person name="Wendel J.F."/>
        </authorList>
    </citation>
    <scope>NUCLEOTIDE SEQUENCE [LARGE SCALE GENOMIC DNA]</scope>
    <source>
        <strain evidence="1">8</strain>
        <tissue evidence="1">Leaf</tissue>
    </source>
</reference>
<evidence type="ECO:0000313" key="1">
    <source>
        <dbReference type="EMBL" id="MBA0765708.1"/>
    </source>
</evidence>
<dbReference type="AlphaFoldDB" id="A0A7J9DYP7"/>
<gene>
    <name evidence="1" type="ORF">Gotri_014864</name>
</gene>
<proteinExistence type="predicted"/>
<name>A0A7J9DYP7_9ROSI</name>